<evidence type="ECO:0000313" key="3">
    <source>
        <dbReference type="Proteomes" id="UP000248330"/>
    </source>
</evidence>
<proteinExistence type="predicted"/>
<dbReference type="EMBL" id="QICN01000003">
    <property type="protein sequence ID" value="PXV69586.1"/>
    <property type="molecule type" value="Genomic_DNA"/>
</dbReference>
<dbReference type="InterPro" id="IPR015943">
    <property type="entry name" value="WD40/YVTN_repeat-like_dom_sf"/>
</dbReference>
<keyword evidence="3" id="KW-1185">Reference proteome</keyword>
<sequence length="420" mass="44420">MLNALRTASFLRLSLIAVAASLAACNDDDALRGGDDHDHTESGGRLAFATVEGDPQLLVHDLDSGQTTAIALSNAPTAVYASPEGRYAVVVQSGAGQVNFVDGGIWLHDDHAHADEPELLDFTLFGAKPAHYQTHEEQAALFYDGEGGTPAKFDIFSDESLADGGVLASQTLPAAVHGVAEPRDGYVLAVDYSAEEAAAGAPRSAVKLYELHDDHFHDEGRFETLCENLHGSATNEDYVAFGCQDGVLVIEQDGSSFTDSKIAIDRRITQMAGHHAVPFLVAFAGAADDDALFVIDPAAGSAEAFDWKDGAAVNRRQHTFDAHGEHLLILDSAGTLHVLEVHDDHFDVAGRIDVLTGDDTAARMATSAGGDLAFVTDSAGKSVVVVDLEDLEVVDHIDLGFAPVGIAWLGIAEEEHGHDH</sequence>
<name>A0A318EFT7_9GAMM</name>
<dbReference type="InterPro" id="IPR011044">
    <property type="entry name" value="Quino_amine_DH_bsu"/>
</dbReference>
<comment type="caution">
    <text evidence="2">The sequence shown here is derived from an EMBL/GenBank/DDBJ whole genome shotgun (WGS) entry which is preliminary data.</text>
</comment>
<evidence type="ECO:0000256" key="1">
    <source>
        <dbReference type="SAM" id="SignalP"/>
    </source>
</evidence>
<dbReference type="RefSeq" id="WP_110264514.1">
    <property type="nucleotide sequence ID" value="NZ_CAKZQT010000021.1"/>
</dbReference>
<feature type="signal peptide" evidence="1">
    <location>
        <begin position="1"/>
        <end position="19"/>
    </location>
</feature>
<feature type="chain" id="PRO_5016289438" description="DNA-binding beta-propeller fold protein YncE" evidence="1">
    <location>
        <begin position="20"/>
        <end position="420"/>
    </location>
</feature>
<dbReference type="AlphaFoldDB" id="A0A318EFT7"/>
<gene>
    <name evidence="2" type="ORF">C8D93_103160</name>
</gene>
<evidence type="ECO:0000313" key="2">
    <source>
        <dbReference type="EMBL" id="PXV69586.1"/>
    </source>
</evidence>
<evidence type="ECO:0008006" key="4">
    <source>
        <dbReference type="Google" id="ProtNLM"/>
    </source>
</evidence>
<dbReference type="Proteomes" id="UP000248330">
    <property type="component" value="Unassembled WGS sequence"/>
</dbReference>
<reference evidence="2 3" key="1">
    <citation type="submission" date="2018-04" db="EMBL/GenBank/DDBJ databases">
        <title>Genomic Encyclopedia of Type Strains, Phase IV (KMG-IV): sequencing the most valuable type-strain genomes for metagenomic binning, comparative biology and taxonomic classification.</title>
        <authorList>
            <person name="Goeker M."/>
        </authorList>
    </citation>
    <scope>NUCLEOTIDE SEQUENCE [LARGE SCALE GENOMIC DNA]</scope>
    <source>
        <strain evidence="2 3">DSM 104150</strain>
    </source>
</reference>
<keyword evidence="1" id="KW-0732">Signal</keyword>
<accession>A0A318EFT7</accession>
<dbReference type="OrthoDB" id="60524at2"/>
<dbReference type="Gene3D" id="2.130.10.10">
    <property type="entry name" value="YVTN repeat-like/Quinoprotein amine dehydrogenase"/>
    <property type="match status" value="1"/>
</dbReference>
<dbReference type="SUPFAM" id="SSF50969">
    <property type="entry name" value="YVTN repeat-like/Quinoprotein amine dehydrogenase"/>
    <property type="match status" value="1"/>
</dbReference>
<protein>
    <recommendedName>
        <fullName evidence="4">DNA-binding beta-propeller fold protein YncE</fullName>
    </recommendedName>
</protein>
<organism evidence="2 3">
    <name type="scientific">Sinimarinibacterium flocculans</name>
    <dbReference type="NCBI Taxonomy" id="985250"/>
    <lineage>
        <taxon>Bacteria</taxon>
        <taxon>Pseudomonadati</taxon>
        <taxon>Pseudomonadota</taxon>
        <taxon>Gammaproteobacteria</taxon>
        <taxon>Nevskiales</taxon>
        <taxon>Nevskiaceae</taxon>
        <taxon>Sinimarinibacterium</taxon>
    </lineage>
</organism>
<dbReference type="PROSITE" id="PS51257">
    <property type="entry name" value="PROKAR_LIPOPROTEIN"/>
    <property type="match status" value="1"/>
</dbReference>